<organism evidence="1 2">
    <name type="scientific">Nonlabens marinus S1-08</name>
    <dbReference type="NCBI Taxonomy" id="1454201"/>
    <lineage>
        <taxon>Bacteria</taxon>
        <taxon>Pseudomonadati</taxon>
        <taxon>Bacteroidota</taxon>
        <taxon>Flavobacteriia</taxon>
        <taxon>Flavobacteriales</taxon>
        <taxon>Flavobacteriaceae</taxon>
        <taxon>Nonlabens</taxon>
    </lineage>
</organism>
<dbReference type="KEGG" id="nmf:NMS_1462"/>
<evidence type="ECO:0000313" key="2">
    <source>
        <dbReference type="Proteomes" id="UP000031760"/>
    </source>
</evidence>
<dbReference type="OrthoDB" id="1005072at2"/>
<keyword evidence="2" id="KW-1185">Reference proteome</keyword>
<name>W8W002_9FLAO</name>
<accession>W8W002</accession>
<evidence type="ECO:0008006" key="3">
    <source>
        <dbReference type="Google" id="ProtNLM"/>
    </source>
</evidence>
<sequence>MTEDFLHYLWKFKKLSGQELRSTNGESIIIKSLGQHNYHSGPDFFNCRLEIAGQLWAGNVEMHLRASDWYRHGHDDDPAYDNVILHVVWKHDAEITRRSEVDIPVLEVAGYVPDSLVLAYTRLFAYKNNQFINCEKMIDQVDSFIVNSWLEKMYLQRLEQRYERIQLSLGKNNNDWEATFFQMLARSFGTKINADAFEQLATSIDQSVVRKLASDAFQLEAVLFGQSGLLDKEFEDRYFHLLVNEFAFAKAKYQLTPIHTSLKLFRLRPANYPTVRLSQLAMLYHQNPLLFAEILLAQTKTEIKTLFQVKAATYWNDHHLFDKATESKEKVITNDFIDLVIINCVVPMKFAYAKYHGKENLEELLSLMRELKAEKNTITAGFNKLIAIENALETQAVLQLKPNYCDQNVCLNCDIGIQLMRADS</sequence>
<dbReference type="Pfam" id="PF11013">
    <property type="entry name" value="DUF2851"/>
    <property type="match status" value="1"/>
</dbReference>
<dbReference type="AlphaFoldDB" id="W8W002"/>
<dbReference type="EMBL" id="AP014548">
    <property type="protein sequence ID" value="BAO55471.1"/>
    <property type="molecule type" value="Genomic_DNA"/>
</dbReference>
<reference evidence="1 2" key="1">
    <citation type="journal article" date="2014" name="Proc. Natl. Acad. Sci. U.S.A.">
        <title>Functional characterization of flavobacteria rhodopsins reveals a unique class of light-driven chloride pump in bacteria.</title>
        <authorList>
            <person name="Yoshizawa S."/>
            <person name="Kumagai Y."/>
            <person name="Kim H."/>
            <person name="Ogura Y."/>
            <person name="Hayashi T."/>
            <person name="Iwasaki W."/>
            <person name="DeLong E.F."/>
            <person name="Kogure K."/>
        </authorList>
    </citation>
    <scope>NUCLEOTIDE SEQUENCE [LARGE SCALE GENOMIC DNA]</scope>
    <source>
        <strain evidence="1 2">S1-08</strain>
    </source>
</reference>
<evidence type="ECO:0000313" key="1">
    <source>
        <dbReference type="EMBL" id="BAO55471.1"/>
    </source>
</evidence>
<dbReference type="InterPro" id="IPR021272">
    <property type="entry name" value="DUF2851"/>
</dbReference>
<proteinExistence type="predicted"/>
<dbReference type="RefSeq" id="WP_041496071.1">
    <property type="nucleotide sequence ID" value="NZ_AP014548.1"/>
</dbReference>
<dbReference type="Proteomes" id="UP000031760">
    <property type="component" value="Chromosome"/>
</dbReference>
<protein>
    <recommendedName>
        <fullName evidence="3">DUF2851 domain-containing protein</fullName>
    </recommendedName>
</protein>
<dbReference type="HOGENOM" id="CLU_044582_0_0_10"/>
<gene>
    <name evidence="1" type="ORF">NMS_1462</name>
</gene>
<dbReference type="STRING" id="1454201.NMS_1462"/>